<organism evidence="1 2">
    <name type="scientific">Crassaminicella thermophila</name>
    <dbReference type="NCBI Taxonomy" id="2599308"/>
    <lineage>
        <taxon>Bacteria</taxon>
        <taxon>Bacillati</taxon>
        <taxon>Bacillota</taxon>
        <taxon>Clostridia</taxon>
        <taxon>Eubacteriales</taxon>
        <taxon>Clostridiaceae</taxon>
        <taxon>Crassaminicella</taxon>
    </lineage>
</organism>
<dbReference type="Proteomes" id="UP000324646">
    <property type="component" value="Chromosome"/>
</dbReference>
<accession>A0A5C0SEQ7</accession>
<name>A0A5C0SEQ7_CRATE</name>
<sequence length="89" mass="10086">MKKPLNYAILKYFTKVEDACVEDVIEALKGEYGNFKALNKKDVLSALMTAEANGLLEESRFEMSESGELLIYYRAHEEGAATINKYIKD</sequence>
<evidence type="ECO:0000313" key="2">
    <source>
        <dbReference type="Proteomes" id="UP000324646"/>
    </source>
</evidence>
<dbReference type="KEGG" id="crs:FQB35_03205"/>
<gene>
    <name evidence="1" type="ORF">FQB35_03205</name>
</gene>
<keyword evidence="2" id="KW-1185">Reference proteome</keyword>
<dbReference type="OrthoDB" id="5458390at2"/>
<protein>
    <submittedName>
        <fullName evidence="1">Uncharacterized protein</fullName>
    </submittedName>
</protein>
<evidence type="ECO:0000313" key="1">
    <source>
        <dbReference type="EMBL" id="QEK11459.1"/>
    </source>
</evidence>
<reference evidence="1 2" key="1">
    <citation type="submission" date="2019-07" db="EMBL/GenBank/DDBJ databases">
        <title>Complete genome of Crassaminicella thermophila SY095.</title>
        <authorList>
            <person name="Li X."/>
        </authorList>
    </citation>
    <scope>NUCLEOTIDE SEQUENCE [LARGE SCALE GENOMIC DNA]</scope>
    <source>
        <strain evidence="1 2">SY095</strain>
    </source>
</reference>
<dbReference type="AlphaFoldDB" id="A0A5C0SEQ7"/>
<dbReference type="EMBL" id="CP042243">
    <property type="protein sequence ID" value="QEK11459.1"/>
    <property type="molecule type" value="Genomic_DNA"/>
</dbReference>
<proteinExistence type="predicted"/>
<dbReference type="RefSeq" id="WP_148808614.1">
    <property type="nucleotide sequence ID" value="NZ_CP042243.1"/>
</dbReference>